<proteinExistence type="predicted"/>
<dbReference type="Proteomes" id="UP000708208">
    <property type="component" value="Unassembled WGS sequence"/>
</dbReference>
<dbReference type="EMBL" id="CAJVCH010531367">
    <property type="protein sequence ID" value="CAG7824006.1"/>
    <property type="molecule type" value="Genomic_DNA"/>
</dbReference>
<organism evidence="2 3">
    <name type="scientific">Allacma fusca</name>
    <dbReference type="NCBI Taxonomy" id="39272"/>
    <lineage>
        <taxon>Eukaryota</taxon>
        <taxon>Metazoa</taxon>
        <taxon>Ecdysozoa</taxon>
        <taxon>Arthropoda</taxon>
        <taxon>Hexapoda</taxon>
        <taxon>Collembola</taxon>
        <taxon>Symphypleona</taxon>
        <taxon>Sminthuridae</taxon>
        <taxon>Allacma</taxon>
    </lineage>
</organism>
<feature type="compositionally biased region" description="Polar residues" evidence="1">
    <location>
        <begin position="18"/>
        <end position="29"/>
    </location>
</feature>
<feature type="compositionally biased region" description="Basic residues" evidence="1">
    <location>
        <begin position="1"/>
        <end position="12"/>
    </location>
</feature>
<feature type="compositionally biased region" description="Polar residues" evidence="1">
    <location>
        <begin position="116"/>
        <end position="127"/>
    </location>
</feature>
<feature type="compositionally biased region" description="Polar residues" evidence="1">
    <location>
        <begin position="187"/>
        <end position="205"/>
    </location>
</feature>
<evidence type="ECO:0000313" key="3">
    <source>
        <dbReference type="Proteomes" id="UP000708208"/>
    </source>
</evidence>
<reference evidence="2" key="1">
    <citation type="submission" date="2021-06" db="EMBL/GenBank/DDBJ databases">
        <authorList>
            <person name="Hodson N. C."/>
            <person name="Mongue J. A."/>
            <person name="Jaron S. K."/>
        </authorList>
    </citation>
    <scope>NUCLEOTIDE SEQUENCE</scope>
</reference>
<feature type="compositionally biased region" description="Polar residues" evidence="1">
    <location>
        <begin position="158"/>
        <end position="170"/>
    </location>
</feature>
<sequence length="240" mass="26765">QQKHPSHHHPHDKFKQNDLGSTGNQNPANPQEGGHKKPAGSHHHLGQHKHPNHGNKHINKGTGVTEGTGFGKPYPGSSGTSNVPSVTEDNDWNWSEEEGWNRPTQETTKDWYGWTKPSSTNSITSATEDYDYEWSGENGWSPPPTQNPKTTDGFGWTNPPTTKPSSVTEDNNWEWPSEEDSTRRPVSYTTSTDGYGWSKPTTLKPATTDGYGWTKPTAVFSTTKKSVTKDDWDWGDYDDT</sequence>
<feature type="region of interest" description="Disordered" evidence="1">
    <location>
        <begin position="1"/>
        <end position="214"/>
    </location>
</feature>
<evidence type="ECO:0000256" key="1">
    <source>
        <dbReference type="SAM" id="MobiDB-lite"/>
    </source>
</evidence>
<feature type="non-terminal residue" evidence="2">
    <location>
        <position position="240"/>
    </location>
</feature>
<comment type="caution">
    <text evidence="2">The sequence shown here is derived from an EMBL/GenBank/DDBJ whole genome shotgun (WGS) entry which is preliminary data.</text>
</comment>
<feature type="compositionally biased region" description="Acidic residues" evidence="1">
    <location>
        <begin position="88"/>
        <end position="98"/>
    </location>
</feature>
<feature type="compositionally biased region" description="Basic residues" evidence="1">
    <location>
        <begin position="36"/>
        <end position="59"/>
    </location>
</feature>
<feature type="compositionally biased region" description="Polar residues" evidence="1">
    <location>
        <begin position="77"/>
        <end position="87"/>
    </location>
</feature>
<keyword evidence="3" id="KW-1185">Reference proteome</keyword>
<accession>A0A8J2PQQ3</accession>
<feature type="non-terminal residue" evidence="2">
    <location>
        <position position="1"/>
    </location>
</feature>
<gene>
    <name evidence="2" type="ORF">AFUS01_LOCUS34189</name>
</gene>
<dbReference type="AlphaFoldDB" id="A0A8J2PQQ3"/>
<name>A0A8J2PQQ3_9HEXA</name>
<evidence type="ECO:0000313" key="2">
    <source>
        <dbReference type="EMBL" id="CAG7824006.1"/>
    </source>
</evidence>
<protein>
    <submittedName>
        <fullName evidence="2">Uncharacterized protein</fullName>
    </submittedName>
</protein>